<organism evidence="2 3">
    <name type="scientific">Dactylellina haptotyla (strain CBS 200.50)</name>
    <name type="common">Nematode-trapping fungus</name>
    <name type="synonym">Monacrosporium haptotylum</name>
    <dbReference type="NCBI Taxonomy" id="1284197"/>
    <lineage>
        <taxon>Eukaryota</taxon>
        <taxon>Fungi</taxon>
        <taxon>Dikarya</taxon>
        <taxon>Ascomycota</taxon>
        <taxon>Pezizomycotina</taxon>
        <taxon>Orbiliomycetes</taxon>
        <taxon>Orbiliales</taxon>
        <taxon>Orbiliaceae</taxon>
        <taxon>Dactylellina</taxon>
    </lineage>
</organism>
<dbReference type="AlphaFoldDB" id="S8ASD8"/>
<feature type="chain" id="PRO_5004560884" evidence="1">
    <location>
        <begin position="23"/>
        <end position="137"/>
    </location>
</feature>
<name>S8ASD8_DACHA</name>
<dbReference type="Proteomes" id="UP000015100">
    <property type="component" value="Unassembled WGS sequence"/>
</dbReference>
<accession>S8ASD8</accession>
<feature type="signal peptide" evidence="1">
    <location>
        <begin position="1"/>
        <end position="22"/>
    </location>
</feature>
<keyword evidence="1" id="KW-0732">Signal</keyword>
<reference evidence="3" key="2">
    <citation type="submission" date="2013-04" db="EMBL/GenBank/DDBJ databases">
        <title>Genomic mechanisms accounting for the adaptation to parasitism in nematode-trapping fungi.</title>
        <authorList>
            <person name="Ahren D.G."/>
        </authorList>
    </citation>
    <scope>NUCLEOTIDE SEQUENCE [LARGE SCALE GENOMIC DNA]</scope>
    <source>
        <strain evidence="3">CBS 200.50</strain>
    </source>
</reference>
<dbReference type="EMBL" id="AQGS01000003">
    <property type="protein sequence ID" value="EPS45789.1"/>
    <property type="molecule type" value="Genomic_DNA"/>
</dbReference>
<evidence type="ECO:0000256" key="1">
    <source>
        <dbReference type="SAM" id="SignalP"/>
    </source>
</evidence>
<keyword evidence="3" id="KW-1185">Reference proteome</keyword>
<evidence type="ECO:0000313" key="3">
    <source>
        <dbReference type="Proteomes" id="UP000015100"/>
    </source>
</evidence>
<protein>
    <submittedName>
        <fullName evidence="2">Uncharacterized protein</fullName>
    </submittedName>
</protein>
<gene>
    <name evidence="2" type="ORF">H072_204</name>
</gene>
<sequence length="137" mass="15121">MQLFGFMFASITWLAAMNLYLAQELEVSTVVETTLVTAVVTYTAPPDEPLPFQNHVQLDERAFPGKEEVEAGTYILRTSNGKIIYVSTSIGPISTTRNTRVMMREGNRVTLSTEAALTSTHREVEITVAPVPDSELV</sequence>
<dbReference type="HOGENOM" id="CLU_1865047_0_0_1"/>
<evidence type="ECO:0000313" key="2">
    <source>
        <dbReference type="EMBL" id="EPS45789.1"/>
    </source>
</evidence>
<reference evidence="2 3" key="1">
    <citation type="journal article" date="2013" name="PLoS Genet.">
        <title>Genomic mechanisms accounting for the adaptation to parasitism in nematode-trapping fungi.</title>
        <authorList>
            <person name="Meerupati T."/>
            <person name="Andersson K.M."/>
            <person name="Friman E."/>
            <person name="Kumar D."/>
            <person name="Tunlid A."/>
            <person name="Ahren D."/>
        </authorList>
    </citation>
    <scope>NUCLEOTIDE SEQUENCE [LARGE SCALE GENOMIC DNA]</scope>
    <source>
        <strain evidence="2 3">CBS 200.50</strain>
    </source>
</reference>
<comment type="caution">
    <text evidence="2">The sequence shown here is derived from an EMBL/GenBank/DDBJ whole genome shotgun (WGS) entry which is preliminary data.</text>
</comment>
<proteinExistence type="predicted"/>